<feature type="domain" description="Sialate O-acetylesterase" evidence="3">
    <location>
        <begin position="416"/>
        <end position="517"/>
    </location>
</feature>
<proteinExistence type="predicted"/>
<dbReference type="PANTHER" id="PTHR22901">
    <property type="entry name" value="SIALATE O-ACETYLESTERASE"/>
    <property type="match status" value="1"/>
</dbReference>
<evidence type="ECO:0000313" key="5">
    <source>
        <dbReference type="Proteomes" id="UP001501757"/>
    </source>
</evidence>
<protein>
    <submittedName>
        <fullName evidence="4">Sialate O-acetylesterase</fullName>
    </submittedName>
</protein>
<keyword evidence="5" id="KW-1185">Reference proteome</keyword>
<dbReference type="Proteomes" id="UP001501757">
    <property type="component" value="Unassembled WGS sequence"/>
</dbReference>
<dbReference type="SUPFAM" id="SSF49785">
    <property type="entry name" value="Galactose-binding domain-like"/>
    <property type="match status" value="1"/>
</dbReference>
<feature type="domain" description="Sialate O-acetylesterase" evidence="3">
    <location>
        <begin position="104"/>
        <end position="226"/>
    </location>
</feature>
<feature type="chain" id="PRO_5046264599" evidence="2">
    <location>
        <begin position="21"/>
        <end position="646"/>
    </location>
</feature>
<dbReference type="SUPFAM" id="SSF52266">
    <property type="entry name" value="SGNH hydrolase"/>
    <property type="match status" value="1"/>
</dbReference>
<dbReference type="EMBL" id="BAAAEI010000021">
    <property type="protein sequence ID" value="GAA0366083.1"/>
    <property type="molecule type" value="Genomic_DNA"/>
</dbReference>
<feature type="signal peptide" evidence="2">
    <location>
        <begin position="1"/>
        <end position="20"/>
    </location>
</feature>
<evidence type="ECO:0000256" key="1">
    <source>
        <dbReference type="ARBA" id="ARBA00022801"/>
    </source>
</evidence>
<evidence type="ECO:0000259" key="3">
    <source>
        <dbReference type="Pfam" id="PF03629"/>
    </source>
</evidence>
<dbReference type="Gene3D" id="3.40.50.1110">
    <property type="entry name" value="SGNH hydrolase"/>
    <property type="match status" value="2"/>
</dbReference>
<evidence type="ECO:0000313" key="4">
    <source>
        <dbReference type="EMBL" id="GAA0366083.1"/>
    </source>
</evidence>
<dbReference type="Pfam" id="PF03629">
    <property type="entry name" value="SASA"/>
    <property type="match status" value="2"/>
</dbReference>
<keyword evidence="2" id="KW-0732">Signal</keyword>
<dbReference type="PANTHER" id="PTHR22901:SF0">
    <property type="entry name" value="SIALATE O-ACETYLESTERASE"/>
    <property type="match status" value="1"/>
</dbReference>
<sequence>MRVLFLLIVALLCCSKDAFAQLRLPALLSDGAVLQRDKSLQIWGWASPEERISLIFDHLHLIATADSQGRWQIQLPAQQAGGPYTFKFVGQSQQIQLNDLYFGDVWLASGQSNMELPVRRVLEKYPQMAKRKSFPLIRQFLVPRAYDFQHPHEDYPQVAWRTASVEHIQDFSALAYFFAEALTKAVNVPIGIINSSYGGSPVQSWMSEQALANFPDEMATAKYFRNQANIDALEADNQQKHQQWHQLADHQDLGLLSDPAWYSATLQDKDWPSLHMPGFWQEQGESFSHGVLWLRKYLHLTQQQAKQTAILRLGSITDADQTYINGQLVGNTTYQYPPRIYQVPAGLLKEGENTLTIRVLSHRGQGGLVPDKPYELRLVDERIDLSGDWHYQIGTDMPPLANAEFIAWKPLGLFNAMLAPATRFAIKGVIWYQGESNTGAPQHYADMFMALIQDWRLKWQQPALPFVFVQLSALNPYQHEPVQSNWAALRQQQLQSLALDNTAMAVSFDLGEWNDIHPLEKKRLAQRMALAARHLTYDEGDLVYSGPLFSHLIRKKNSLLLAFNHMGTGLTAKGQTLTGFTLAGSDGRFVNAKTRIDGRYVRLWSDEISEPVAVRYGWQDNPQDANLYNLEGLPASPFEARLMPNN</sequence>
<evidence type="ECO:0000256" key="2">
    <source>
        <dbReference type="SAM" id="SignalP"/>
    </source>
</evidence>
<dbReference type="InterPro" id="IPR036514">
    <property type="entry name" value="SGNH_hydro_sf"/>
</dbReference>
<gene>
    <name evidence="4" type="ORF">GCM10009092_33040</name>
</gene>
<dbReference type="Gene3D" id="2.60.120.260">
    <property type="entry name" value="Galactose-binding domain-like"/>
    <property type="match status" value="1"/>
</dbReference>
<comment type="caution">
    <text evidence="4">The sequence shown here is derived from an EMBL/GenBank/DDBJ whole genome shotgun (WGS) entry which is preliminary data.</text>
</comment>
<dbReference type="InterPro" id="IPR039329">
    <property type="entry name" value="SIAE"/>
</dbReference>
<reference evidence="5" key="1">
    <citation type="journal article" date="2019" name="Int. J. Syst. Evol. Microbiol.">
        <title>The Global Catalogue of Microorganisms (GCM) 10K type strain sequencing project: providing services to taxonomists for standard genome sequencing and annotation.</title>
        <authorList>
            <consortium name="The Broad Institute Genomics Platform"/>
            <consortium name="The Broad Institute Genome Sequencing Center for Infectious Disease"/>
            <person name="Wu L."/>
            <person name="Ma J."/>
        </authorList>
    </citation>
    <scope>NUCLEOTIDE SEQUENCE [LARGE SCALE GENOMIC DNA]</scope>
    <source>
        <strain evidence="5">JCM 13378</strain>
    </source>
</reference>
<organism evidence="4 5">
    <name type="scientific">Bowmanella denitrificans</name>
    <dbReference type="NCBI Taxonomy" id="366582"/>
    <lineage>
        <taxon>Bacteria</taxon>
        <taxon>Pseudomonadati</taxon>
        <taxon>Pseudomonadota</taxon>
        <taxon>Gammaproteobacteria</taxon>
        <taxon>Alteromonadales</taxon>
        <taxon>Alteromonadaceae</taxon>
        <taxon>Bowmanella</taxon>
    </lineage>
</organism>
<dbReference type="InterPro" id="IPR005181">
    <property type="entry name" value="SASA"/>
</dbReference>
<accession>A0ABP3HDQ3</accession>
<dbReference type="RefSeq" id="WP_343846375.1">
    <property type="nucleotide sequence ID" value="NZ_BAAAEI010000021.1"/>
</dbReference>
<name>A0ABP3HDQ3_9ALTE</name>
<keyword evidence="1" id="KW-0378">Hydrolase</keyword>
<dbReference type="InterPro" id="IPR008979">
    <property type="entry name" value="Galactose-bd-like_sf"/>
</dbReference>